<evidence type="ECO:0000259" key="3">
    <source>
        <dbReference type="Pfam" id="PF16761"/>
    </source>
</evidence>
<sequence length="617" mass="69328">MPSYYPITIVRSDGLFAVPTRSGTSEPNEPTAAQQDDTPDSKGMVDCYKRLDPEEPKAVDWRRKLGGMLMHRLGGKEHLNKSYILAEIPEGYVLWEHLKYNVDKVNGDKSKEKGKHAAGVFERQDAYLYGHPQGRKKRYRSPADFFHHLLWLAVDKESDPRNCSCKICSPDEVAEESVKATSQLKNEIRPVPAPTTSAVTIKPLPQPQSTPAVSKPSPNNIQKPTSKPNPTASILTSDEQRADGAANGQYLYRSGELVWFNNGLNWRLGIISKRQIQNNKPRYLLQPLSNPYQHQPWQIKDDEASIRPWLAWSVPLTTVPAIQELTYDQVPWERVLRGELDAGQSRDYVVDGSILAAKVVDSSYSLYDRIENALAGPGEVHYRGMFLGAEKIWVGEPIRLRGTDSKDIVVLIVHKLIERTTPQGTSSVTFVGDVYKWVEMPTPYRNRADWPTPDLPARMVADLRFRNEVADQAGTGIYCEWRLLEPAARKSLTDVKGRWYETRTLLPILRGAAVFQAELVKGRTHDAGQFMNGRRDKNNNVETRKKNRRDTLGRAVPADFKVSRGLDGPEADLAFPDIQQPPPAAAELTPNVESDIDQFMDLDQSATGGHHEFYGGV</sequence>
<dbReference type="EMBL" id="CAJVRL010000067">
    <property type="protein sequence ID" value="CAG8955916.1"/>
    <property type="molecule type" value="Genomic_DNA"/>
</dbReference>
<keyword evidence="5" id="KW-1185">Reference proteome</keyword>
<feature type="compositionally biased region" description="Polar residues" evidence="1">
    <location>
        <begin position="21"/>
        <end position="36"/>
    </location>
</feature>
<dbReference type="PANTHER" id="PTHR38046:SF1">
    <property type="entry name" value="CRYPTIC LOCI REGULATOR 2"/>
    <property type="match status" value="1"/>
</dbReference>
<dbReference type="Pfam" id="PF10383">
    <property type="entry name" value="Clr2"/>
    <property type="match status" value="1"/>
</dbReference>
<evidence type="ECO:0008006" key="6">
    <source>
        <dbReference type="Google" id="ProtNLM"/>
    </source>
</evidence>
<dbReference type="InterPro" id="IPR038986">
    <property type="entry name" value="Clr2"/>
</dbReference>
<feature type="region of interest" description="Disordered" evidence="1">
    <location>
        <begin position="528"/>
        <end position="550"/>
    </location>
</feature>
<protein>
    <recommendedName>
        <fullName evidence="6">Cryptic loci regulator 2 N-terminal domain-containing protein</fullName>
    </recommendedName>
</protein>
<evidence type="ECO:0000259" key="2">
    <source>
        <dbReference type="Pfam" id="PF10383"/>
    </source>
</evidence>
<dbReference type="PANTHER" id="PTHR38046">
    <property type="entry name" value="CRYPTIC LOCI REGULATOR 2"/>
    <property type="match status" value="1"/>
</dbReference>
<dbReference type="Proteomes" id="UP000696280">
    <property type="component" value="Unassembled WGS sequence"/>
</dbReference>
<dbReference type="InterPro" id="IPR018839">
    <property type="entry name" value="Tscrpt-silencing_Clr2_C"/>
</dbReference>
<gene>
    <name evidence="4" type="ORF">HYFRA_00008769</name>
</gene>
<feature type="compositionally biased region" description="Basic and acidic residues" evidence="1">
    <location>
        <begin position="533"/>
        <end position="550"/>
    </location>
</feature>
<reference evidence="4" key="1">
    <citation type="submission" date="2021-07" db="EMBL/GenBank/DDBJ databases">
        <authorList>
            <person name="Durling M."/>
        </authorList>
    </citation>
    <scope>NUCLEOTIDE SEQUENCE</scope>
</reference>
<proteinExistence type="predicted"/>
<feature type="domain" description="Cryptic loci regulator 2 N-terminal" evidence="3">
    <location>
        <begin position="83"/>
        <end position="168"/>
    </location>
</feature>
<dbReference type="Pfam" id="PF16761">
    <property type="entry name" value="Clr2_transil"/>
    <property type="match status" value="1"/>
</dbReference>
<accession>A0A9N9KXT7</accession>
<evidence type="ECO:0000256" key="1">
    <source>
        <dbReference type="SAM" id="MobiDB-lite"/>
    </source>
</evidence>
<name>A0A9N9KXT7_9HELO</name>
<feature type="compositionally biased region" description="Polar residues" evidence="1">
    <location>
        <begin position="207"/>
        <end position="237"/>
    </location>
</feature>
<feature type="region of interest" description="Disordered" evidence="1">
    <location>
        <begin position="180"/>
        <end position="240"/>
    </location>
</feature>
<dbReference type="GO" id="GO:0033553">
    <property type="term" value="C:rDNA heterochromatin"/>
    <property type="evidence" value="ECO:0007669"/>
    <property type="project" value="TreeGrafter"/>
</dbReference>
<organism evidence="4 5">
    <name type="scientific">Hymenoscyphus fraxineus</name>
    <dbReference type="NCBI Taxonomy" id="746836"/>
    <lineage>
        <taxon>Eukaryota</taxon>
        <taxon>Fungi</taxon>
        <taxon>Dikarya</taxon>
        <taxon>Ascomycota</taxon>
        <taxon>Pezizomycotina</taxon>
        <taxon>Leotiomycetes</taxon>
        <taxon>Helotiales</taxon>
        <taxon>Helotiaceae</taxon>
        <taxon>Hymenoscyphus</taxon>
    </lineage>
</organism>
<dbReference type="GO" id="GO:0031934">
    <property type="term" value="C:mating-type region heterochromatin"/>
    <property type="evidence" value="ECO:0007669"/>
    <property type="project" value="TreeGrafter"/>
</dbReference>
<dbReference type="GO" id="GO:0070824">
    <property type="term" value="C:SHREC complex"/>
    <property type="evidence" value="ECO:0007669"/>
    <property type="project" value="InterPro"/>
</dbReference>
<dbReference type="InterPro" id="IPR031915">
    <property type="entry name" value="Clr2_N"/>
</dbReference>
<evidence type="ECO:0000313" key="4">
    <source>
        <dbReference type="EMBL" id="CAG8955916.1"/>
    </source>
</evidence>
<comment type="caution">
    <text evidence="4">The sequence shown here is derived from an EMBL/GenBank/DDBJ whole genome shotgun (WGS) entry which is preliminary data.</text>
</comment>
<dbReference type="AlphaFoldDB" id="A0A9N9KXT7"/>
<feature type="region of interest" description="Disordered" evidence="1">
    <location>
        <begin position="19"/>
        <end position="42"/>
    </location>
</feature>
<evidence type="ECO:0000313" key="5">
    <source>
        <dbReference type="Proteomes" id="UP000696280"/>
    </source>
</evidence>
<dbReference type="GO" id="GO:0030466">
    <property type="term" value="P:silent mating-type cassette heterochromatin formation"/>
    <property type="evidence" value="ECO:0007669"/>
    <property type="project" value="TreeGrafter"/>
</dbReference>
<feature type="domain" description="Cryptic loci regulator 2 C-terminal" evidence="2">
    <location>
        <begin position="381"/>
        <end position="501"/>
    </location>
</feature>
<dbReference type="OrthoDB" id="2421327at2759"/>